<reference evidence="2" key="2">
    <citation type="submission" date="2020-02" db="EMBL/GenBank/DDBJ databases">
        <authorList>
            <person name="Gilchrist C.L.M."/>
            <person name="Chooi Y.-H."/>
        </authorList>
    </citation>
    <scope>NUCLEOTIDE SEQUENCE</scope>
    <source>
        <strain evidence="2">MST-FP2251</strain>
    </source>
</reference>
<proteinExistence type="predicted"/>
<name>A0AAD4GPK4_ASPNN</name>
<organism evidence="2 3">
    <name type="scientific">Aspergillus nanangensis</name>
    <dbReference type="NCBI Taxonomy" id="2582783"/>
    <lineage>
        <taxon>Eukaryota</taxon>
        <taxon>Fungi</taxon>
        <taxon>Dikarya</taxon>
        <taxon>Ascomycota</taxon>
        <taxon>Pezizomycotina</taxon>
        <taxon>Eurotiomycetes</taxon>
        <taxon>Eurotiomycetidae</taxon>
        <taxon>Eurotiales</taxon>
        <taxon>Aspergillaceae</taxon>
        <taxon>Aspergillus</taxon>
        <taxon>Aspergillus subgen. Circumdati</taxon>
    </lineage>
</organism>
<dbReference type="EMBL" id="VCAU01000165">
    <property type="protein sequence ID" value="KAF9883438.1"/>
    <property type="molecule type" value="Genomic_DNA"/>
</dbReference>
<keyword evidence="3" id="KW-1185">Reference proteome</keyword>
<feature type="compositionally biased region" description="Acidic residues" evidence="1">
    <location>
        <begin position="216"/>
        <end position="226"/>
    </location>
</feature>
<gene>
    <name evidence="2" type="ORF">FE257_003482</name>
</gene>
<comment type="caution">
    <text evidence="2">The sequence shown here is derived from an EMBL/GenBank/DDBJ whole genome shotgun (WGS) entry which is preliminary data.</text>
</comment>
<accession>A0AAD4GPK4</accession>
<dbReference type="AlphaFoldDB" id="A0AAD4GPK4"/>
<dbReference type="Proteomes" id="UP001194746">
    <property type="component" value="Unassembled WGS sequence"/>
</dbReference>
<evidence type="ECO:0000313" key="3">
    <source>
        <dbReference type="Proteomes" id="UP001194746"/>
    </source>
</evidence>
<dbReference type="PANTHER" id="PTHR35179">
    <property type="entry name" value="PROTEIN CBG02620"/>
    <property type="match status" value="1"/>
</dbReference>
<reference evidence="2" key="1">
    <citation type="journal article" date="2019" name="Beilstein J. Org. Chem.">
        <title>Nanangenines: drimane sesquiterpenoids as the dominant metabolite cohort of a novel Australian fungus, Aspergillus nanangensis.</title>
        <authorList>
            <person name="Lacey H.J."/>
            <person name="Gilchrist C.L.M."/>
            <person name="Crombie A."/>
            <person name="Kalaitzis J.A."/>
            <person name="Vuong D."/>
            <person name="Rutledge P.J."/>
            <person name="Turner P."/>
            <person name="Pitt J.I."/>
            <person name="Lacey E."/>
            <person name="Chooi Y.H."/>
            <person name="Piggott A.M."/>
        </authorList>
    </citation>
    <scope>NUCLEOTIDE SEQUENCE</scope>
    <source>
        <strain evidence="2">MST-FP2251</strain>
    </source>
</reference>
<protein>
    <recommendedName>
        <fullName evidence="4">Geranylgeranyl pyrophosphate synthetase</fullName>
    </recommendedName>
</protein>
<dbReference type="PANTHER" id="PTHR35179:SF2">
    <property type="entry name" value="START DOMAIN-CONTAINING PROTEIN"/>
    <property type="match status" value="1"/>
</dbReference>
<evidence type="ECO:0000256" key="1">
    <source>
        <dbReference type="SAM" id="MobiDB-lite"/>
    </source>
</evidence>
<evidence type="ECO:0008006" key="4">
    <source>
        <dbReference type="Google" id="ProtNLM"/>
    </source>
</evidence>
<sequence>MTAARIAKIRRPDTKSLDPTAVTIRNVKHLSSYNWIESPSPTIAVPGSPSLWSPPRGPQKVQKDSGLRYIAQNAARHPDSPLEPLFRALYITHPSFDLGEVDLVTDRNNIRKILSFINPTLSKNGLEPFTIEVEVTNNNTAIFCRAETETFEFVEPHEFKGYGHEFEKAYTTNQVAGSTGHHRILSYRFSNLNLIVRYETDGYVGGSPSKAPANETDTDTDTDPENDPLSGLMGSLSLRPPECVPCAASPRSRLLIKDEGQPVSTDSILEIKTRVARKPIHVQEVLPQLWISETPKLVRAYHRNGGVFMDPQVEDVTPDIKRWEEAHQNDLRGLAALIKTIINVARECGGYAIVKYADGGDHLGVWKAGGRRMLPDDLYTKLAPVETQKADPADSQNLSVDKKTKGKGSKLSFLGM</sequence>
<evidence type="ECO:0000313" key="2">
    <source>
        <dbReference type="EMBL" id="KAF9883438.1"/>
    </source>
</evidence>
<feature type="region of interest" description="Disordered" evidence="1">
    <location>
        <begin position="205"/>
        <end position="228"/>
    </location>
</feature>